<feature type="compositionally biased region" description="Low complexity" evidence="1">
    <location>
        <begin position="551"/>
        <end position="561"/>
    </location>
</feature>
<feature type="region of interest" description="Disordered" evidence="1">
    <location>
        <begin position="24"/>
        <end position="45"/>
    </location>
</feature>
<feature type="compositionally biased region" description="Basic residues" evidence="1">
    <location>
        <begin position="468"/>
        <end position="484"/>
    </location>
</feature>
<accession>A0A074W6N1</accession>
<proteinExistence type="predicted"/>
<feature type="compositionally biased region" description="Polar residues" evidence="1">
    <location>
        <begin position="609"/>
        <end position="619"/>
    </location>
</feature>
<evidence type="ECO:0000313" key="2">
    <source>
        <dbReference type="EMBL" id="KEQ68780.1"/>
    </source>
</evidence>
<dbReference type="AlphaFoldDB" id="A0A074W6N1"/>
<feature type="compositionally biased region" description="Polar residues" evidence="1">
    <location>
        <begin position="152"/>
        <end position="191"/>
    </location>
</feature>
<dbReference type="OrthoDB" id="5404794at2759"/>
<feature type="compositionally biased region" description="Basic residues" evidence="1">
    <location>
        <begin position="534"/>
        <end position="543"/>
    </location>
</feature>
<feature type="region of interest" description="Disordered" evidence="1">
    <location>
        <begin position="600"/>
        <end position="619"/>
    </location>
</feature>
<feature type="compositionally biased region" description="Basic and acidic residues" evidence="1">
    <location>
        <begin position="374"/>
        <end position="391"/>
    </location>
</feature>
<dbReference type="GeneID" id="25417662"/>
<reference evidence="2 3" key="1">
    <citation type="journal article" date="2014" name="BMC Genomics">
        <title>Genome sequencing of four Aureobasidium pullulans varieties: biotechnological potential, stress tolerance, and description of new species.</title>
        <authorList>
            <person name="Gostin Ar C."/>
            <person name="Ohm R.A."/>
            <person name="Kogej T."/>
            <person name="Sonjak S."/>
            <person name="Turk M."/>
            <person name="Zajc J."/>
            <person name="Zalar P."/>
            <person name="Grube M."/>
            <person name="Sun H."/>
            <person name="Han J."/>
            <person name="Sharma A."/>
            <person name="Chiniquy J."/>
            <person name="Ngan C.Y."/>
            <person name="Lipzen A."/>
            <person name="Barry K."/>
            <person name="Grigoriev I.V."/>
            <person name="Gunde-Cimerman N."/>
        </authorList>
    </citation>
    <scope>NUCLEOTIDE SEQUENCE [LARGE SCALE GENOMIC DNA]</scope>
    <source>
        <strain evidence="2 3">CBS 147.97</strain>
    </source>
</reference>
<feature type="region of interest" description="Disordered" evidence="1">
    <location>
        <begin position="231"/>
        <end position="585"/>
    </location>
</feature>
<protein>
    <submittedName>
        <fullName evidence="2">Uncharacterized protein</fullName>
    </submittedName>
</protein>
<feature type="compositionally biased region" description="Acidic residues" evidence="1">
    <location>
        <begin position="409"/>
        <end position="419"/>
    </location>
</feature>
<evidence type="ECO:0000256" key="1">
    <source>
        <dbReference type="SAM" id="MobiDB-lite"/>
    </source>
</evidence>
<dbReference type="EMBL" id="KL584726">
    <property type="protein sequence ID" value="KEQ68780.1"/>
    <property type="molecule type" value="Genomic_DNA"/>
</dbReference>
<feature type="compositionally biased region" description="Polar residues" evidence="1">
    <location>
        <begin position="114"/>
        <end position="124"/>
    </location>
</feature>
<dbReference type="RefSeq" id="XP_013422977.1">
    <property type="nucleotide sequence ID" value="XM_013567523.1"/>
</dbReference>
<feature type="region of interest" description="Disordered" evidence="1">
    <location>
        <begin position="78"/>
        <end position="196"/>
    </location>
</feature>
<evidence type="ECO:0000313" key="3">
    <source>
        <dbReference type="Proteomes" id="UP000027730"/>
    </source>
</evidence>
<gene>
    <name evidence="2" type="ORF">M436DRAFT_86153</name>
</gene>
<feature type="compositionally biased region" description="Polar residues" evidence="1">
    <location>
        <begin position="281"/>
        <end position="293"/>
    </location>
</feature>
<feature type="compositionally biased region" description="Basic residues" evidence="1">
    <location>
        <begin position="430"/>
        <end position="440"/>
    </location>
</feature>
<sequence>MPPRHREILDSEDEDDLVVAAPTLVATRPSGEDAPVDTDVDQSTASTEELLRRAQVALMAPTQEDAPVVNFSDLAATSVDTSPSSTHKKRPLEDTHPQSRSSGKLKRIKIVSKPASQYESSDSVNPPPILPFDGTNDTIPGPTLPSAAGFDNEQQTPKPRQRNSSQQHTSSANSLNNLTPWSGTALGSSDRINSDDAIGLPKELYVPRPSRSRSAQVDTSSIDYAMVVEKAAKKARPRRSITDSAEHATSASMFSEHPIDKAPEFERLSPDPEAPPKISTHPVSTVSESVQALSSSIKSTKSNKKAPAKQPAKRGRPKKKVVEDEEDELAHEDDTATTNSKIPASASKPEVQVVIEPRPDLVATVLAQLRQHKSREPTPKPLEDRSPKDDMPAPSQGNGDNSVKAEPVAEADDESEDEIIIPRSTARTKANAKSRHKAKSKTPEPVYKEDDESEHEIYDEYSQNVVKPKAKSKAKPKAKPKAKGKAATAVVVPDPPSDHEEDDQEPHAADDDGESEAGHISEAEEESEEESPKPKLKAKAKAKPKPEPKSKVTAKSKASTPKPEPVASKSSPPAPEMETPKPAAVEVSVPDAVVTPKVVTMKKDAKSSAKPSWQQSTYRVGLSKTQRIPSLLKVFKR</sequence>
<name>A0A074W6N1_9PEZI</name>
<dbReference type="STRING" id="1043004.A0A074W6N1"/>
<dbReference type="HOGENOM" id="CLU_430185_0_0_1"/>
<feature type="compositionally biased region" description="Basic and acidic residues" evidence="1">
    <location>
        <begin position="257"/>
        <end position="270"/>
    </location>
</feature>
<dbReference type="Proteomes" id="UP000027730">
    <property type="component" value="Unassembled WGS sequence"/>
</dbReference>
<keyword evidence="3" id="KW-1185">Reference proteome</keyword>
<feature type="compositionally biased region" description="Acidic residues" evidence="1">
    <location>
        <begin position="449"/>
        <end position="459"/>
    </location>
</feature>
<organism evidence="2 3">
    <name type="scientific">Aureobasidium namibiae CBS 147.97</name>
    <dbReference type="NCBI Taxonomy" id="1043004"/>
    <lineage>
        <taxon>Eukaryota</taxon>
        <taxon>Fungi</taxon>
        <taxon>Dikarya</taxon>
        <taxon>Ascomycota</taxon>
        <taxon>Pezizomycotina</taxon>
        <taxon>Dothideomycetes</taxon>
        <taxon>Dothideomycetidae</taxon>
        <taxon>Dothideales</taxon>
        <taxon>Saccotheciaceae</taxon>
        <taxon>Aureobasidium</taxon>
    </lineage>
</organism>
<feature type="compositionally biased region" description="Basic residues" evidence="1">
    <location>
        <begin position="301"/>
        <end position="319"/>
    </location>
</feature>
<feature type="compositionally biased region" description="Basic and acidic residues" evidence="1">
    <location>
        <begin position="505"/>
        <end position="522"/>
    </location>
</feature>